<dbReference type="EMBL" id="JACMSC010000003">
    <property type="protein sequence ID" value="KAG6529550.1"/>
    <property type="molecule type" value="Genomic_DNA"/>
</dbReference>
<accession>A0A8J5LQA6</accession>
<gene>
    <name evidence="1" type="ORF">ZIOFF_011758</name>
</gene>
<reference evidence="1 2" key="1">
    <citation type="submission" date="2020-08" db="EMBL/GenBank/DDBJ databases">
        <title>Plant Genome Project.</title>
        <authorList>
            <person name="Zhang R.-G."/>
        </authorList>
    </citation>
    <scope>NUCLEOTIDE SEQUENCE [LARGE SCALE GENOMIC DNA]</scope>
    <source>
        <tissue evidence="1">Rhizome</tissue>
    </source>
</reference>
<name>A0A8J5LQA6_ZINOF</name>
<comment type="caution">
    <text evidence="1">The sequence shown here is derived from an EMBL/GenBank/DDBJ whole genome shotgun (WGS) entry which is preliminary data.</text>
</comment>
<evidence type="ECO:0000313" key="1">
    <source>
        <dbReference type="EMBL" id="KAG6529550.1"/>
    </source>
</evidence>
<dbReference type="Proteomes" id="UP000734854">
    <property type="component" value="Unassembled WGS sequence"/>
</dbReference>
<evidence type="ECO:0000313" key="2">
    <source>
        <dbReference type="Proteomes" id="UP000734854"/>
    </source>
</evidence>
<keyword evidence="2" id="KW-1185">Reference proteome</keyword>
<organism evidence="1 2">
    <name type="scientific">Zingiber officinale</name>
    <name type="common">Ginger</name>
    <name type="synonym">Amomum zingiber</name>
    <dbReference type="NCBI Taxonomy" id="94328"/>
    <lineage>
        <taxon>Eukaryota</taxon>
        <taxon>Viridiplantae</taxon>
        <taxon>Streptophyta</taxon>
        <taxon>Embryophyta</taxon>
        <taxon>Tracheophyta</taxon>
        <taxon>Spermatophyta</taxon>
        <taxon>Magnoliopsida</taxon>
        <taxon>Liliopsida</taxon>
        <taxon>Zingiberales</taxon>
        <taxon>Zingiberaceae</taxon>
        <taxon>Zingiber</taxon>
    </lineage>
</organism>
<dbReference type="AlphaFoldDB" id="A0A8J5LQA6"/>
<sequence length="104" mass="12150">MCRGWQEKGIGLRDRLRWRNSSMRGSRCRSMTTLSKQSSFSLWWSTLEIEELFFILRTTNDGTNEEASSLDKRCWWNAAVDKEAFNSKAKQKDATKPLKVKLLT</sequence>
<protein>
    <submittedName>
        <fullName evidence="1">Uncharacterized protein</fullName>
    </submittedName>
</protein>
<proteinExistence type="predicted"/>